<evidence type="ECO:0000313" key="2">
    <source>
        <dbReference type="EMBL" id="POH33467.1"/>
    </source>
</evidence>
<feature type="domain" description="Uracil-DNA glycosylase-like" evidence="1">
    <location>
        <begin position="107"/>
        <end position="210"/>
    </location>
</feature>
<protein>
    <submittedName>
        <fullName evidence="2">Uracil-DNA glycosylase</fullName>
    </submittedName>
</protein>
<comment type="caution">
    <text evidence="2">The sequence shown here is derived from an EMBL/GenBank/DDBJ whole genome shotgun (WGS) entry which is preliminary data.</text>
</comment>
<evidence type="ECO:0000259" key="1">
    <source>
        <dbReference type="Pfam" id="PF03167"/>
    </source>
</evidence>
<dbReference type="Pfam" id="PF03167">
    <property type="entry name" value="UDG"/>
    <property type="match status" value="1"/>
</dbReference>
<dbReference type="SUPFAM" id="SSF52141">
    <property type="entry name" value="Uracil-DNA glycosylase-like"/>
    <property type="match status" value="1"/>
</dbReference>
<accession>A0A2S3YQE7</accession>
<dbReference type="CDD" id="cd10035">
    <property type="entry name" value="UDG_like"/>
    <property type="match status" value="1"/>
</dbReference>
<proteinExistence type="predicted"/>
<dbReference type="Proteomes" id="UP000237511">
    <property type="component" value="Unassembled WGS sequence"/>
</dbReference>
<dbReference type="Gene3D" id="3.40.470.10">
    <property type="entry name" value="Uracil-DNA glycosylase-like domain"/>
    <property type="match status" value="1"/>
</dbReference>
<sequence>MDTTIKSSDDFIEKLSDLNFEAVFNPYRDRCGEFDIDDAPAIRRANLRHVLEAAQTKGVASLWIARDLGYRGGRRTGLALTDEMHLEAHGELYGSLPLARATNGPALAERTATVIWDVLTAVSQPIFLWNVFPLHPHERGHSMSNRCHTRAERQACRPFLAWLLETLRPRSVIAIGRDAQSALSELDIVSQQVRHPSYGGQTEFMTGMYHHYGLPSPVPRQASLPF</sequence>
<dbReference type="RefSeq" id="WP_097527877.1">
    <property type="nucleotide sequence ID" value="NZ_LODU01000019.1"/>
</dbReference>
<evidence type="ECO:0000313" key="3">
    <source>
        <dbReference type="Proteomes" id="UP000237511"/>
    </source>
</evidence>
<organism evidence="2 3">
    <name type="scientific">Sinorhizobium americanum</name>
    <dbReference type="NCBI Taxonomy" id="194963"/>
    <lineage>
        <taxon>Bacteria</taxon>
        <taxon>Pseudomonadati</taxon>
        <taxon>Pseudomonadota</taxon>
        <taxon>Alphaproteobacteria</taxon>
        <taxon>Hyphomicrobiales</taxon>
        <taxon>Rhizobiaceae</taxon>
        <taxon>Sinorhizobium/Ensifer group</taxon>
        <taxon>Sinorhizobium</taxon>
    </lineage>
</organism>
<dbReference type="AlphaFoldDB" id="A0A2S3YQE7"/>
<reference evidence="2 3" key="1">
    <citation type="journal article" date="2014" name="Syst. Appl. Microbiol.">
        <title>Microsymbionts of Phaseolus vulgaris in acid and alkaline soils of Mexico.</title>
        <authorList>
            <person name="Verastegui-Valdes M.M."/>
            <person name="Zhang Y.J."/>
            <person name="Rivera-Orduna F.N."/>
            <person name="Cheng H.P."/>
            <person name="Sui X.H."/>
            <person name="Wang E.T."/>
        </authorList>
    </citation>
    <scope>NUCLEOTIDE SEQUENCE [LARGE SCALE GENOMIC DNA]</scope>
    <source>
        <strain evidence="2 3">FG01</strain>
    </source>
</reference>
<dbReference type="InterPro" id="IPR036895">
    <property type="entry name" value="Uracil-DNA_glycosylase-like_sf"/>
</dbReference>
<name>A0A2S3YQE7_9HYPH</name>
<dbReference type="InterPro" id="IPR005122">
    <property type="entry name" value="Uracil-DNA_glycosylase-like"/>
</dbReference>
<gene>
    <name evidence="2" type="ORF">ATY31_10575</name>
</gene>
<dbReference type="EMBL" id="LODU01000019">
    <property type="protein sequence ID" value="POH33467.1"/>
    <property type="molecule type" value="Genomic_DNA"/>
</dbReference>